<reference evidence="4 5" key="1">
    <citation type="submission" date="2015-07" db="EMBL/GenBank/DDBJ databases">
        <authorList>
            <person name="Ju K.-S."/>
            <person name="Doroghazi J.R."/>
            <person name="Metcalf W.W."/>
        </authorList>
    </citation>
    <scope>NUCLEOTIDE SEQUENCE [LARGE SCALE GENOMIC DNA]</scope>
    <source>
        <strain evidence="4 5">NRRL B-3589</strain>
    </source>
</reference>
<dbReference type="PANTHER" id="PTHR11908">
    <property type="entry name" value="XANTHINE DEHYDROGENASE"/>
    <property type="match status" value="1"/>
</dbReference>
<dbReference type="Pfam" id="PF20256">
    <property type="entry name" value="MoCoBD_2"/>
    <property type="match status" value="1"/>
</dbReference>
<dbReference type="Proteomes" id="UP000037020">
    <property type="component" value="Unassembled WGS sequence"/>
</dbReference>
<keyword evidence="1" id="KW-0500">Molybdenum</keyword>
<name>A0ABR5J6G7_9ACTN</name>
<evidence type="ECO:0000256" key="1">
    <source>
        <dbReference type="ARBA" id="ARBA00022505"/>
    </source>
</evidence>
<feature type="domain" description="Aldehyde oxidase/xanthine dehydrogenase second molybdopterin binding" evidence="3">
    <location>
        <begin position="300"/>
        <end position="550"/>
    </location>
</feature>
<accession>A0ABR5J6G7</accession>
<dbReference type="EMBL" id="LGUT01001539">
    <property type="protein sequence ID" value="KOG88736.1"/>
    <property type="molecule type" value="Genomic_DNA"/>
</dbReference>
<evidence type="ECO:0000313" key="4">
    <source>
        <dbReference type="EMBL" id="KOG88736.1"/>
    </source>
</evidence>
<proteinExistence type="predicted"/>
<keyword evidence="5" id="KW-1185">Reference proteome</keyword>
<feature type="domain" description="Aldehyde oxidase/xanthine dehydrogenase first molybdopterin binding" evidence="2">
    <location>
        <begin position="52"/>
        <end position="276"/>
    </location>
</feature>
<dbReference type="Gene3D" id="3.30.365.10">
    <property type="entry name" value="Aldehyde oxidase/xanthine dehydrogenase, molybdopterin binding domain"/>
    <property type="match status" value="4"/>
</dbReference>
<organism evidence="4 5">
    <name type="scientific">Streptomyces varsoviensis</name>
    <dbReference type="NCBI Taxonomy" id="67373"/>
    <lineage>
        <taxon>Bacteria</taxon>
        <taxon>Bacillati</taxon>
        <taxon>Actinomycetota</taxon>
        <taxon>Actinomycetes</taxon>
        <taxon>Kitasatosporales</taxon>
        <taxon>Streptomycetaceae</taxon>
        <taxon>Streptomyces</taxon>
    </lineage>
</organism>
<dbReference type="InterPro" id="IPR008274">
    <property type="entry name" value="AldOxase/xan_DH_MoCoBD1"/>
</dbReference>
<dbReference type="InterPro" id="IPR016208">
    <property type="entry name" value="Ald_Oxase/xanthine_DH-like"/>
</dbReference>
<evidence type="ECO:0000259" key="2">
    <source>
        <dbReference type="Pfam" id="PF02738"/>
    </source>
</evidence>
<evidence type="ECO:0000259" key="3">
    <source>
        <dbReference type="Pfam" id="PF20256"/>
    </source>
</evidence>
<sequence length="613" mass="64991">QPIAIVLADGWERARYAAGLVRADYADTRRPVVFDEAPDAVEREPLLSPPDETKGDVAAGLAAAHTVVSATYTTADRHHSPMEPSATYARWDGDRLTVHDSVQSIGLTQLALSTAFGVPFESVRVICPFIGGGFGCKGYVWPHQLLTAAAAKVTGRPVKLALTRTQMFTSCGHQPTTRQTVTLGADARGRLTALRHTSANAASLHGDHAEGATEASTWMYASPAIEVRRRIRHTDRPEPTPMRAPHQGPGMFALESAMDELAYATGIDPVELRLRNEPETDPLTGRPFSSRELRACLLRAADRFGWRDRTPEPRSMRDGDELIGWGMAAATMDTFRFAATARVRVDADGHVRVECGTQEIGTGLPGVIATIASDVLGTDPDAVEVRFGDTELPPAWMTAGSSATMGVGSAVYAAATELKEKLKELGVSGMGFAGSLGAAGFLEAEAGWGPEEGSDLAGRSRTYSMHTYGAVFAEVRVDDELGLVRVARCTAGYAAGRIINPLTARSQMTGGLAWGIGQALLENSRFDGYFGRFVSKNLAGYTVPVNADIPELDVFFVDDHDPHAGPLGAKGIGELGAVGAGAAIANAVFHATGKRLRDVPMGIAEVMAAGAAR</sequence>
<feature type="non-terminal residue" evidence="4">
    <location>
        <position position="1"/>
    </location>
</feature>
<comment type="caution">
    <text evidence="4">The sequence shown here is derived from an EMBL/GenBank/DDBJ whole genome shotgun (WGS) entry which is preliminary data.</text>
</comment>
<dbReference type="InterPro" id="IPR046867">
    <property type="entry name" value="AldOxase/xan_DH_MoCoBD2"/>
</dbReference>
<evidence type="ECO:0008006" key="6">
    <source>
        <dbReference type="Google" id="ProtNLM"/>
    </source>
</evidence>
<dbReference type="InterPro" id="IPR037165">
    <property type="entry name" value="AldOxase/xan_DH_Mopterin-bd_sf"/>
</dbReference>
<gene>
    <name evidence="4" type="ORF">ADK38_18140</name>
</gene>
<dbReference type="PANTHER" id="PTHR11908:SF132">
    <property type="entry name" value="ALDEHYDE OXIDASE 1-RELATED"/>
    <property type="match status" value="1"/>
</dbReference>
<dbReference type="SUPFAM" id="SSF56003">
    <property type="entry name" value="Molybdenum cofactor-binding domain"/>
    <property type="match status" value="1"/>
</dbReference>
<protein>
    <recommendedName>
        <fullName evidence="6">Xanthine dehydrogenase</fullName>
    </recommendedName>
</protein>
<evidence type="ECO:0000313" key="5">
    <source>
        <dbReference type="Proteomes" id="UP000037020"/>
    </source>
</evidence>
<dbReference type="Pfam" id="PF02738">
    <property type="entry name" value="MoCoBD_1"/>
    <property type="match status" value="1"/>
</dbReference>